<feature type="non-terminal residue" evidence="2">
    <location>
        <position position="36"/>
    </location>
</feature>
<accession>A0A2K3LA70</accession>
<name>A0A2K3LA70_TRIPR</name>
<gene>
    <name evidence="2" type="ORF">L195_g031364</name>
</gene>
<reference evidence="2 3" key="2">
    <citation type="journal article" date="2017" name="Front. Plant Sci.">
        <title>Gene Classification and Mining of Molecular Markers Useful in Red Clover (Trifolium pratense) Breeding.</title>
        <authorList>
            <person name="Istvanek J."/>
            <person name="Dluhosova J."/>
            <person name="Dluhos P."/>
            <person name="Patkova L."/>
            <person name="Nedelnik J."/>
            <person name="Repkova J."/>
        </authorList>
    </citation>
    <scope>NUCLEOTIDE SEQUENCE [LARGE SCALE GENOMIC DNA]</scope>
    <source>
        <strain evidence="3">cv. Tatra</strain>
        <tissue evidence="2">Young leaves</tissue>
    </source>
</reference>
<dbReference type="Proteomes" id="UP000236291">
    <property type="component" value="Unassembled WGS sequence"/>
</dbReference>
<keyword evidence="1" id="KW-0732">Signal</keyword>
<dbReference type="AlphaFoldDB" id="A0A2K3LA70"/>
<evidence type="ECO:0000256" key="1">
    <source>
        <dbReference type="SAM" id="SignalP"/>
    </source>
</evidence>
<protein>
    <submittedName>
        <fullName evidence="2">Uncharacterized protein</fullName>
    </submittedName>
</protein>
<organism evidence="2 3">
    <name type="scientific">Trifolium pratense</name>
    <name type="common">Red clover</name>
    <dbReference type="NCBI Taxonomy" id="57577"/>
    <lineage>
        <taxon>Eukaryota</taxon>
        <taxon>Viridiplantae</taxon>
        <taxon>Streptophyta</taxon>
        <taxon>Embryophyta</taxon>
        <taxon>Tracheophyta</taxon>
        <taxon>Spermatophyta</taxon>
        <taxon>Magnoliopsida</taxon>
        <taxon>eudicotyledons</taxon>
        <taxon>Gunneridae</taxon>
        <taxon>Pentapetalae</taxon>
        <taxon>rosids</taxon>
        <taxon>fabids</taxon>
        <taxon>Fabales</taxon>
        <taxon>Fabaceae</taxon>
        <taxon>Papilionoideae</taxon>
        <taxon>50 kb inversion clade</taxon>
        <taxon>NPAAA clade</taxon>
        <taxon>Hologalegina</taxon>
        <taxon>IRL clade</taxon>
        <taxon>Trifolieae</taxon>
        <taxon>Trifolium</taxon>
    </lineage>
</organism>
<proteinExistence type="predicted"/>
<evidence type="ECO:0000313" key="3">
    <source>
        <dbReference type="Proteomes" id="UP000236291"/>
    </source>
</evidence>
<sequence>MTLKVTIHRLLMLMCPSDLCSASETSEVKTSELDDF</sequence>
<dbReference type="EMBL" id="ASHM01029028">
    <property type="protein sequence ID" value="PNX75428.1"/>
    <property type="molecule type" value="Genomic_DNA"/>
</dbReference>
<reference evidence="2 3" key="1">
    <citation type="journal article" date="2014" name="Am. J. Bot.">
        <title>Genome assembly and annotation for red clover (Trifolium pratense; Fabaceae).</title>
        <authorList>
            <person name="Istvanek J."/>
            <person name="Jaros M."/>
            <person name="Krenek A."/>
            <person name="Repkova J."/>
        </authorList>
    </citation>
    <scope>NUCLEOTIDE SEQUENCE [LARGE SCALE GENOMIC DNA]</scope>
    <source>
        <strain evidence="3">cv. Tatra</strain>
        <tissue evidence="2">Young leaves</tissue>
    </source>
</reference>
<comment type="caution">
    <text evidence="2">The sequence shown here is derived from an EMBL/GenBank/DDBJ whole genome shotgun (WGS) entry which is preliminary data.</text>
</comment>
<feature type="signal peptide" evidence="1">
    <location>
        <begin position="1"/>
        <end position="22"/>
    </location>
</feature>
<evidence type="ECO:0000313" key="2">
    <source>
        <dbReference type="EMBL" id="PNX75428.1"/>
    </source>
</evidence>
<feature type="chain" id="PRO_5014444232" evidence="1">
    <location>
        <begin position="23"/>
        <end position="36"/>
    </location>
</feature>